<dbReference type="InterPro" id="IPR050107">
    <property type="entry name" value="ABC_carbohydrate_import_ATPase"/>
</dbReference>
<organism evidence="11">
    <name type="scientific">uncultured spirochete</name>
    <dbReference type="NCBI Taxonomy" id="156406"/>
    <lineage>
        <taxon>Bacteria</taxon>
        <taxon>Pseudomonadati</taxon>
        <taxon>Spirochaetota</taxon>
        <taxon>Spirochaetia</taxon>
        <taxon>Spirochaetales</taxon>
        <taxon>environmental samples</taxon>
    </lineage>
</organism>
<sequence>MPKSDESPLVLETRGITKRFDHIIANNNISIKLRKGEIIAVLGENGAGKSTLMNILFGLYKPTSGSILIDGLPVSFDSPRDAIAKGLGMVHQHFMLVPTLTVTQNIVLGKEPVRLGHVLYKRARRSVVELSKRYGLTVNPDARLEDLSVGLQQRVEILKALYRNARVLILDEPTAVLTPGEVEELFAVLRNLAADGTSIIIITHKLEEVKALSDRVYILRRGELVGECRTASASAAELANFMVGRDVVLAVERPAPRPKPEPIFSLESLFVHSSRGLPALKGVDLAVGRGEILGIAGVEGNGQKELCEVIAGLITPDSGKILFKGEDVSRWSVRRRMDAGMGYVPQDRRVSGLVLPFSVEENLALGRSDRPPLSRHGFMKFAALRAQALQLMENYDIRTSGPEARVSTLSGGNQQKIILAREFSRNPDFLLISQPTRGLDVGAIEYVYRRILELKERGVAILLISMELEELFALADRIAVLHGGQVVFESPTATTNEAQIGEYMIRGRYERSIS</sequence>
<dbReference type="SUPFAM" id="SSF52540">
    <property type="entry name" value="P-loop containing nucleoside triphosphate hydrolases"/>
    <property type="match status" value="2"/>
</dbReference>
<reference evidence="11" key="1">
    <citation type="submission" date="2017-02" db="EMBL/GenBank/DDBJ databases">
        <authorList>
            <person name="Regsiter A."/>
            <person name="William W."/>
        </authorList>
    </citation>
    <scope>NUCLEOTIDE SEQUENCE</scope>
    <source>
        <strain evidence="11">Bib</strain>
    </source>
</reference>
<dbReference type="CDD" id="cd03216">
    <property type="entry name" value="ABC_Carb_Monos_I"/>
    <property type="match status" value="1"/>
</dbReference>
<dbReference type="PANTHER" id="PTHR43790">
    <property type="entry name" value="CARBOHYDRATE TRANSPORT ATP-BINDING PROTEIN MG119-RELATED"/>
    <property type="match status" value="1"/>
</dbReference>
<evidence type="ECO:0000256" key="7">
    <source>
        <dbReference type="ARBA" id="ARBA00022840"/>
    </source>
</evidence>
<evidence type="ECO:0000256" key="9">
    <source>
        <dbReference type="ARBA" id="ARBA00023136"/>
    </source>
</evidence>
<evidence type="ECO:0000256" key="8">
    <source>
        <dbReference type="ARBA" id="ARBA00022967"/>
    </source>
</evidence>
<dbReference type="InterPro" id="IPR003439">
    <property type="entry name" value="ABC_transporter-like_ATP-bd"/>
</dbReference>
<dbReference type="InterPro" id="IPR017871">
    <property type="entry name" value="ABC_transporter-like_CS"/>
</dbReference>
<keyword evidence="5" id="KW-0677">Repeat</keyword>
<keyword evidence="3" id="KW-1003">Cell membrane</keyword>
<dbReference type="CDD" id="cd03215">
    <property type="entry name" value="ABC_Carb_Monos_II"/>
    <property type="match status" value="1"/>
</dbReference>
<evidence type="ECO:0000256" key="3">
    <source>
        <dbReference type="ARBA" id="ARBA00022475"/>
    </source>
</evidence>
<evidence type="ECO:0000256" key="4">
    <source>
        <dbReference type="ARBA" id="ARBA00022597"/>
    </source>
</evidence>
<evidence type="ECO:0000256" key="1">
    <source>
        <dbReference type="ARBA" id="ARBA00004202"/>
    </source>
</evidence>
<dbReference type="GO" id="GO:0005524">
    <property type="term" value="F:ATP binding"/>
    <property type="evidence" value="ECO:0007669"/>
    <property type="project" value="UniProtKB-KW"/>
</dbReference>
<gene>
    <name evidence="11" type="primary">yufO</name>
    <name evidence="11" type="ORF">SPIROBIBN47_240058</name>
</gene>
<keyword evidence="6" id="KW-0547">Nucleotide-binding</keyword>
<evidence type="ECO:0000259" key="10">
    <source>
        <dbReference type="PROSITE" id="PS50893"/>
    </source>
</evidence>
<dbReference type="InterPro" id="IPR027417">
    <property type="entry name" value="P-loop_NTPase"/>
</dbReference>
<dbReference type="PROSITE" id="PS00211">
    <property type="entry name" value="ABC_TRANSPORTER_1"/>
    <property type="match status" value="1"/>
</dbReference>
<keyword evidence="7 11" id="KW-0067">ATP-binding</keyword>
<feature type="domain" description="ABC transporter" evidence="10">
    <location>
        <begin position="11"/>
        <end position="246"/>
    </location>
</feature>
<dbReference type="Pfam" id="PF00005">
    <property type="entry name" value="ABC_tran"/>
    <property type="match status" value="2"/>
</dbReference>
<dbReference type="PROSITE" id="PS50893">
    <property type="entry name" value="ABC_TRANSPORTER_2"/>
    <property type="match status" value="2"/>
</dbReference>
<dbReference type="EMBL" id="FWDM01000017">
    <property type="protein sequence ID" value="SLM12332.1"/>
    <property type="molecule type" value="Genomic_DNA"/>
</dbReference>
<dbReference type="PANTHER" id="PTHR43790:SF4">
    <property type="entry name" value="GUANOSINE IMPORT ATP-BINDING PROTEIN NUPO"/>
    <property type="match status" value="1"/>
</dbReference>
<keyword evidence="4" id="KW-0762">Sugar transport</keyword>
<evidence type="ECO:0000256" key="6">
    <source>
        <dbReference type="ARBA" id="ARBA00022741"/>
    </source>
</evidence>
<dbReference type="SMART" id="SM00382">
    <property type="entry name" value="AAA"/>
    <property type="match status" value="2"/>
</dbReference>
<keyword evidence="2" id="KW-0813">Transport</keyword>
<evidence type="ECO:0000313" key="11">
    <source>
        <dbReference type="EMBL" id="SLM12332.1"/>
    </source>
</evidence>
<dbReference type="AlphaFoldDB" id="A0A3P3XJ53"/>
<dbReference type="FunFam" id="3.40.50.300:FF:000127">
    <property type="entry name" value="Ribose import ATP-binding protein RbsA"/>
    <property type="match status" value="1"/>
</dbReference>
<proteinExistence type="predicted"/>
<dbReference type="InterPro" id="IPR003593">
    <property type="entry name" value="AAA+_ATPase"/>
</dbReference>
<evidence type="ECO:0000256" key="2">
    <source>
        <dbReference type="ARBA" id="ARBA00022448"/>
    </source>
</evidence>
<name>A0A3P3XJ53_9SPIR</name>
<dbReference type="GO" id="GO:0016887">
    <property type="term" value="F:ATP hydrolysis activity"/>
    <property type="evidence" value="ECO:0007669"/>
    <property type="project" value="InterPro"/>
</dbReference>
<dbReference type="GO" id="GO:0005886">
    <property type="term" value="C:plasma membrane"/>
    <property type="evidence" value="ECO:0007669"/>
    <property type="project" value="UniProtKB-SubCell"/>
</dbReference>
<feature type="domain" description="ABC transporter" evidence="10">
    <location>
        <begin position="264"/>
        <end position="508"/>
    </location>
</feature>
<accession>A0A3P3XJ53</accession>
<comment type="subcellular location">
    <subcellularLocation>
        <location evidence="1">Cell membrane</location>
        <topology evidence="1">Peripheral membrane protein</topology>
    </subcellularLocation>
</comment>
<keyword evidence="8" id="KW-1278">Translocase</keyword>
<dbReference type="Gene3D" id="3.40.50.300">
    <property type="entry name" value="P-loop containing nucleotide triphosphate hydrolases"/>
    <property type="match status" value="2"/>
</dbReference>
<evidence type="ECO:0000256" key="5">
    <source>
        <dbReference type="ARBA" id="ARBA00022737"/>
    </source>
</evidence>
<keyword evidence="9" id="KW-0472">Membrane</keyword>
<protein>
    <submittedName>
        <fullName evidence="11">Uncharacterized ABC transporter ATP-binding protein YufO</fullName>
    </submittedName>
</protein>